<accession>A0A660DYV7</accession>
<keyword evidence="1" id="KW-0812">Transmembrane</keyword>
<keyword evidence="3" id="KW-1185">Reference proteome</keyword>
<feature type="transmembrane region" description="Helical" evidence="1">
    <location>
        <begin position="112"/>
        <end position="132"/>
    </location>
</feature>
<sequence length="260" mass="29596">MKKTRYFLKGAIAEQRWLAKQAQRGWQLVAIQKNQYHFVAQRQPQLWQAEYVPTATVTAQADLFANLLTYTDEQTAMTAVYTPAPATARLVTADAPQRLKVYRYARDRAINWLNAWVIGVWLLMCAAVVGSAQAPVSLANTTLLLSGLGIGAGIMLLGLVTCGRLVLRYHRQVRILVQRTDDTKHSWQPTFHIQFHHQDLAPDTERLASLGKWLMTMQNQKGDYWFDLRTTLSAHELQAELQKYLKQTDFTVVSFLGVYS</sequence>
<name>A0A660DYV7_9LACO</name>
<organism evidence="2 3">
    <name type="scientific">Lactiplantibacillus mudanjiangensis</name>
    <dbReference type="NCBI Taxonomy" id="1296538"/>
    <lineage>
        <taxon>Bacteria</taxon>
        <taxon>Bacillati</taxon>
        <taxon>Bacillota</taxon>
        <taxon>Bacilli</taxon>
        <taxon>Lactobacillales</taxon>
        <taxon>Lactobacillaceae</taxon>
        <taxon>Lactiplantibacillus</taxon>
    </lineage>
</organism>
<reference evidence="2 3" key="1">
    <citation type="submission" date="2018-11" db="EMBL/GenBank/DDBJ databases">
        <authorList>
            <person name="Wuyts S."/>
        </authorList>
    </citation>
    <scope>NUCLEOTIDE SEQUENCE [LARGE SCALE GENOMIC DNA]</scope>
    <source>
        <strain evidence="2">Lactobacillus mudanjiangensis AMBF249</strain>
    </source>
</reference>
<keyword evidence="1" id="KW-0472">Membrane</keyword>
<evidence type="ECO:0000313" key="3">
    <source>
        <dbReference type="Proteomes" id="UP000289996"/>
    </source>
</evidence>
<protein>
    <recommendedName>
        <fullName evidence="4">DUF2812 domain-containing protein</fullName>
    </recommendedName>
</protein>
<proteinExistence type="predicted"/>
<keyword evidence="1" id="KW-1133">Transmembrane helix</keyword>
<gene>
    <name evidence="2" type="ORF">MUDAN_MDHGFNIF_00465</name>
</gene>
<dbReference type="EMBL" id="UYIG01000112">
    <property type="protein sequence ID" value="VDG28268.1"/>
    <property type="molecule type" value="Genomic_DNA"/>
</dbReference>
<feature type="transmembrane region" description="Helical" evidence="1">
    <location>
        <begin position="144"/>
        <end position="167"/>
    </location>
</feature>
<evidence type="ECO:0000313" key="2">
    <source>
        <dbReference type="EMBL" id="VDG28268.1"/>
    </source>
</evidence>
<dbReference type="Proteomes" id="UP000289996">
    <property type="component" value="Unassembled WGS sequence"/>
</dbReference>
<evidence type="ECO:0008006" key="4">
    <source>
        <dbReference type="Google" id="ProtNLM"/>
    </source>
</evidence>
<dbReference type="AlphaFoldDB" id="A0A660DYV7"/>
<evidence type="ECO:0000256" key="1">
    <source>
        <dbReference type="SAM" id="Phobius"/>
    </source>
</evidence>
<dbReference type="RefSeq" id="WP_130844971.1">
    <property type="nucleotide sequence ID" value="NZ_BJDY01000004.1"/>
</dbReference>
<dbReference type="OrthoDB" id="2317427at2"/>